<dbReference type="Proteomes" id="UP000663880">
    <property type="component" value="Unassembled WGS sequence"/>
</dbReference>
<dbReference type="OrthoDB" id="1728974at2759"/>
<comment type="caution">
    <text evidence="2">The sequence shown here is derived from an EMBL/GenBank/DDBJ whole genome shotgun (WGS) entry which is preliminary data.</text>
</comment>
<accession>A0A821W3I5</accession>
<evidence type="ECO:0000313" key="2">
    <source>
        <dbReference type="EMBL" id="CAF4915804.1"/>
    </source>
</evidence>
<sequence length="108" mass="12364">MPRRRRPDLGRRSQSNVRRATSRANRTDDQRETDQKHMIHGPCGLFNYNSPCMVDGKCSKRYPRDLLAETITGNDGYSLYRRRSVAENGQSVVVKVRGQNVDDNPTIV</sequence>
<evidence type="ECO:0000313" key="3">
    <source>
        <dbReference type="Proteomes" id="UP000663880"/>
    </source>
</evidence>
<keyword evidence="3" id="KW-1185">Reference proteome</keyword>
<feature type="compositionally biased region" description="Polar residues" evidence="1">
    <location>
        <begin position="13"/>
        <end position="24"/>
    </location>
</feature>
<organism evidence="2 3">
    <name type="scientific">Pieris macdunnoughi</name>
    <dbReference type="NCBI Taxonomy" id="345717"/>
    <lineage>
        <taxon>Eukaryota</taxon>
        <taxon>Metazoa</taxon>
        <taxon>Ecdysozoa</taxon>
        <taxon>Arthropoda</taxon>
        <taxon>Hexapoda</taxon>
        <taxon>Insecta</taxon>
        <taxon>Pterygota</taxon>
        <taxon>Neoptera</taxon>
        <taxon>Endopterygota</taxon>
        <taxon>Lepidoptera</taxon>
        <taxon>Glossata</taxon>
        <taxon>Ditrysia</taxon>
        <taxon>Papilionoidea</taxon>
        <taxon>Pieridae</taxon>
        <taxon>Pierinae</taxon>
        <taxon>Pieris</taxon>
    </lineage>
</organism>
<protein>
    <submittedName>
        <fullName evidence="2">Uncharacterized protein</fullName>
    </submittedName>
</protein>
<name>A0A821W3I5_9NEOP</name>
<dbReference type="AlphaFoldDB" id="A0A821W3I5"/>
<evidence type="ECO:0000256" key="1">
    <source>
        <dbReference type="SAM" id="MobiDB-lite"/>
    </source>
</evidence>
<dbReference type="EMBL" id="CAJOBZ010000049">
    <property type="protein sequence ID" value="CAF4915804.1"/>
    <property type="molecule type" value="Genomic_DNA"/>
</dbReference>
<feature type="region of interest" description="Disordered" evidence="1">
    <location>
        <begin position="1"/>
        <end position="36"/>
    </location>
</feature>
<feature type="compositionally biased region" description="Basic and acidic residues" evidence="1">
    <location>
        <begin position="25"/>
        <end position="36"/>
    </location>
</feature>
<proteinExistence type="predicted"/>
<gene>
    <name evidence="2" type="ORF">PMACD_LOCUS12568</name>
</gene>
<reference evidence="2" key="1">
    <citation type="submission" date="2021-02" db="EMBL/GenBank/DDBJ databases">
        <authorList>
            <person name="Steward A R."/>
        </authorList>
    </citation>
    <scope>NUCLEOTIDE SEQUENCE</scope>
</reference>